<dbReference type="GO" id="GO:0048472">
    <property type="term" value="F:threonine-phosphate decarboxylase activity"/>
    <property type="evidence" value="ECO:0007669"/>
    <property type="project" value="InterPro"/>
</dbReference>
<keyword evidence="6 9" id="KW-0812">Transmembrane</keyword>
<sequence>MTIMMLILYPLSIGLGFLWDQIVGDPPKWPHPVIFMGRIISWYEVRFNQGNHRKRRLKGALLTLILVTGSFALTAGLIGVAQEISFGLGLIIEVLLISSTLAGKSLLEAGSQVLQPLREGNLEGARNKLGWFVSRDTANLSEGEVARGTIETLAENFVDGILSPLFFLLLGGAPLAMAFKAVSTLDSMIGYRNERYEDFGCFAARTDDWANYIPARLSIGILGLAGWFYKLPVRQALRIWRRDAKAHPSPNGGNPESMVAGLLGIQLGGTNIYHGKVHHRAEMGDPLHELTWQDIERCQKLIRLGTWISFVIIFGVAVFIN</sequence>
<dbReference type="EMBL" id="CP003344">
    <property type="protein sequence ID" value="AGA68545.1"/>
    <property type="molecule type" value="Genomic_DNA"/>
</dbReference>
<dbReference type="Pfam" id="PF03186">
    <property type="entry name" value="CobD_Cbib"/>
    <property type="match status" value="1"/>
</dbReference>
<evidence type="ECO:0000256" key="6">
    <source>
        <dbReference type="ARBA" id="ARBA00022692"/>
    </source>
</evidence>
<dbReference type="Proteomes" id="UP000010797">
    <property type="component" value="Chromosome"/>
</dbReference>
<evidence type="ECO:0000256" key="2">
    <source>
        <dbReference type="ARBA" id="ARBA00004953"/>
    </source>
</evidence>
<feature type="transmembrane region" description="Helical" evidence="9">
    <location>
        <begin position="301"/>
        <end position="320"/>
    </location>
</feature>
<keyword evidence="11" id="KW-1185">Reference proteome</keyword>
<dbReference type="GO" id="GO:0009236">
    <property type="term" value="P:cobalamin biosynthetic process"/>
    <property type="evidence" value="ECO:0007669"/>
    <property type="project" value="UniProtKB-UniRule"/>
</dbReference>
<organism evidence="10 11">
    <name type="scientific">Desulfitobacterium dichloroeliminans (strain LMG P-21439 / DCA1)</name>
    <dbReference type="NCBI Taxonomy" id="871963"/>
    <lineage>
        <taxon>Bacteria</taxon>
        <taxon>Bacillati</taxon>
        <taxon>Bacillota</taxon>
        <taxon>Clostridia</taxon>
        <taxon>Eubacteriales</taxon>
        <taxon>Desulfitobacteriaceae</taxon>
        <taxon>Desulfitobacterium</taxon>
    </lineage>
</organism>
<evidence type="ECO:0000256" key="7">
    <source>
        <dbReference type="ARBA" id="ARBA00022989"/>
    </source>
</evidence>
<evidence type="ECO:0000256" key="5">
    <source>
        <dbReference type="ARBA" id="ARBA00022573"/>
    </source>
</evidence>
<keyword evidence="4 9" id="KW-1003">Cell membrane</keyword>
<protein>
    <recommendedName>
        <fullName evidence="9">Cobalamin biosynthesis protein CobD</fullName>
    </recommendedName>
</protein>
<evidence type="ECO:0000256" key="8">
    <source>
        <dbReference type="ARBA" id="ARBA00023136"/>
    </source>
</evidence>
<keyword evidence="10" id="KW-0436">Ligase</keyword>
<evidence type="ECO:0000256" key="4">
    <source>
        <dbReference type="ARBA" id="ARBA00022475"/>
    </source>
</evidence>
<dbReference type="UniPathway" id="UPA00148"/>
<feature type="transmembrane region" description="Helical" evidence="9">
    <location>
        <begin position="84"/>
        <end position="102"/>
    </location>
</feature>
<evidence type="ECO:0000256" key="1">
    <source>
        <dbReference type="ARBA" id="ARBA00004651"/>
    </source>
</evidence>
<comment type="similarity">
    <text evidence="3 9">Belongs to the CobD/CbiB family.</text>
</comment>
<evidence type="ECO:0000256" key="3">
    <source>
        <dbReference type="ARBA" id="ARBA00006263"/>
    </source>
</evidence>
<accession>L0F6A9</accession>
<dbReference type="KEGG" id="ddl:Desdi_1028"/>
<dbReference type="PANTHER" id="PTHR34308:SF1">
    <property type="entry name" value="COBALAMIN BIOSYNTHESIS PROTEIN CBIB"/>
    <property type="match status" value="1"/>
</dbReference>
<dbReference type="HOGENOM" id="CLU_054212_0_0_9"/>
<dbReference type="GO" id="GO:0016874">
    <property type="term" value="F:ligase activity"/>
    <property type="evidence" value="ECO:0007669"/>
    <property type="project" value="UniProtKB-KW"/>
</dbReference>
<keyword evidence="5 9" id="KW-0169">Cobalamin biosynthesis</keyword>
<dbReference type="eggNOG" id="COG1270">
    <property type="taxonomic scope" value="Bacteria"/>
</dbReference>
<evidence type="ECO:0000313" key="11">
    <source>
        <dbReference type="Proteomes" id="UP000010797"/>
    </source>
</evidence>
<keyword evidence="8 9" id="KW-0472">Membrane</keyword>
<feature type="transmembrane region" description="Helical" evidence="9">
    <location>
        <begin position="165"/>
        <end position="189"/>
    </location>
</feature>
<gene>
    <name evidence="9" type="primary">cobD</name>
    <name evidence="10" type="ordered locus">Desdi_1028</name>
</gene>
<dbReference type="NCBIfam" id="TIGR00380">
    <property type="entry name" value="cobal_cbiB"/>
    <property type="match status" value="1"/>
</dbReference>
<feature type="transmembrane region" description="Helical" evidence="9">
    <location>
        <begin position="59"/>
        <end position="78"/>
    </location>
</feature>
<feature type="transmembrane region" description="Helical" evidence="9">
    <location>
        <begin position="209"/>
        <end position="229"/>
    </location>
</feature>
<dbReference type="AlphaFoldDB" id="L0F6A9"/>
<keyword evidence="7 9" id="KW-1133">Transmembrane helix</keyword>
<dbReference type="GO" id="GO:0015420">
    <property type="term" value="F:ABC-type vitamin B12 transporter activity"/>
    <property type="evidence" value="ECO:0007669"/>
    <property type="project" value="UniProtKB-UniRule"/>
</dbReference>
<name>L0F6A9_DESDL</name>
<dbReference type="PANTHER" id="PTHR34308">
    <property type="entry name" value="COBALAMIN BIOSYNTHESIS PROTEIN CBIB"/>
    <property type="match status" value="1"/>
</dbReference>
<dbReference type="GO" id="GO:0005886">
    <property type="term" value="C:plasma membrane"/>
    <property type="evidence" value="ECO:0007669"/>
    <property type="project" value="UniProtKB-SubCell"/>
</dbReference>
<dbReference type="STRING" id="871963.Desdi_1028"/>
<dbReference type="InterPro" id="IPR004485">
    <property type="entry name" value="Cobalamin_biosynth_CobD/CbiB"/>
</dbReference>
<comment type="function">
    <text evidence="9">Converts cobyric acid to cobinamide by the addition of aminopropanol on the F carboxylic group.</text>
</comment>
<proteinExistence type="inferred from homology"/>
<dbReference type="HAMAP" id="MF_00024">
    <property type="entry name" value="CobD_CbiB"/>
    <property type="match status" value="1"/>
</dbReference>
<evidence type="ECO:0000313" key="10">
    <source>
        <dbReference type="EMBL" id="AGA68545.1"/>
    </source>
</evidence>
<comment type="pathway">
    <text evidence="2 9">Cofactor biosynthesis; adenosylcobalamin biosynthesis.</text>
</comment>
<reference evidence="11" key="1">
    <citation type="submission" date="2012-02" db="EMBL/GenBank/DDBJ databases">
        <title>Complete sequence of Desulfitobacterium dichloroeliminans LMG P-21439.</title>
        <authorList>
            <person name="Lucas S."/>
            <person name="Han J."/>
            <person name="Lapidus A."/>
            <person name="Cheng J.-F."/>
            <person name="Goodwin L."/>
            <person name="Pitluck S."/>
            <person name="Peters L."/>
            <person name="Ovchinnikova G."/>
            <person name="Teshima H."/>
            <person name="Detter J.C."/>
            <person name="Han C."/>
            <person name="Tapia R."/>
            <person name="Land M."/>
            <person name="Hauser L."/>
            <person name="Kyrpides N."/>
            <person name="Ivanova N."/>
            <person name="Pagani I."/>
            <person name="Kruse T."/>
            <person name="de Vos W.M."/>
            <person name="Boon N."/>
            <person name="Smidt H."/>
            <person name="Woyke T."/>
        </authorList>
    </citation>
    <scope>NUCLEOTIDE SEQUENCE [LARGE SCALE GENOMIC DNA]</scope>
    <source>
        <strain evidence="11">LMG P-21439 / DCA1</strain>
    </source>
</reference>
<comment type="subcellular location">
    <subcellularLocation>
        <location evidence="1 9">Cell membrane</location>
        <topology evidence="1 9">Multi-pass membrane protein</topology>
    </subcellularLocation>
</comment>
<evidence type="ECO:0000256" key="9">
    <source>
        <dbReference type="HAMAP-Rule" id="MF_00024"/>
    </source>
</evidence>